<name>A0A915YIG7_9BACT</name>
<evidence type="ECO:0000313" key="5">
    <source>
        <dbReference type="Proteomes" id="UP001060919"/>
    </source>
</evidence>
<dbReference type="InterPro" id="IPR013783">
    <property type="entry name" value="Ig-like_fold"/>
</dbReference>
<dbReference type="InterPro" id="IPR003410">
    <property type="entry name" value="HYR_dom"/>
</dbReference>
<evidence type="ECO:0000256" key="2">
    <source>
        <dbReference type="SAM" id="SignalP"/>
    </source>
</evidence>
<evidence type="ECO:0000313" key="4">
    <source>
        <dbReference type="EMBL" id="BDS13802.1"/>
    </source>
</evidence>
<evidence type="ECO:0000259" key="3">
    <source>
        <dbReference type="PROSITE" id="PS50825"/>
    </source>
</evidence>
<feature type="domain" description="HYR" evidence="3">
    <location>
        <begin position="303"/>
        <end position="398"/>
    </location>
</feature>
<dbReference type="NCBIfam" id="TIGR04131">
    <property type="entry name" value="Bac_Flav_CTERM"/>
    <property type="match status" value="1"/>
</dbReference>
<dbReference type="Pfam" id="PF13585">
    <property type="entry name" value="CHU_C"/>
    <property type="match status" value="1"/>
</dbReference>
<evidence type="ECO:0000256" key="1">
    <source>
        <dbReference type="ARBA" id="ARBA00022737"/>
    </source>
</evidence>
<organism evidence="4 5">
    <name type="scientific">Aureispira anguillae</name>
    <dbReference type="NCBI Taxonomy" id="2864201"/>
    <lineage>
        <taxon>Bacteria</taxon>
        <taxon>Pseudomonadati</taxon>
        <taxon>Bacteroidota</taxon>
        <taxon>Saprospiria</taxon>
        <taxon>Saprospirales</taxon>
        <taxon>Saprospiraceae</taxon>
        <taxon>Aureispira</taxon>
    </lineage>
</organism>
<dbReference type="Gene3D" id="2.60.40.10">
    <property type="entry name" value="Immunoglobulins"/>
    <property type="match status" value="2"/>
</dbReference>
<dbReference type="SUPFAM" id="SSF48726">
    <property type="entry name" value="Immunoglobulin"/>
    <property type="match status" value="1"/>
</dbReference>
<reference evidence="4" key="1">
    <citation type="submission" date="2022-09" db="EMBL/GenBank/DDBJ databases">
        <title>Aureispira anguillicida sp. nov., isolated from Leptocephalus of Japanese eel Anguilla japonica.</title>
        <authorList>
            <person name="Yuasa K."/>
            <person name="Mekata T."/>
            <person name="Ikunari K."/>
        </authorList>
    </citation>
    <scope>NUCLEOTIDE SEQUENCE</scope>
    <source>
        <strain evidence="4">EL160426</strain>
    </source>
</reference>
<dbReference type="EMBL" id="AP026867">
    <property type="protein sequence ID" value="BDS13802.1"/>
    <property type="molecule type" value="Genomic_DNA"/>
</dbReference>
<feature type="domain" description="HYR" evidence="3">
    <location>
        <begin position="1666"/>
        <end position="1751"/>
    </location>
</feature>
<protein>
    <submittedName>
        <fullName evidence="4">Gliding motility-associated C-terminal domain-containing protein</fullName>
    </submittedName>
</protein>
<dbReference type="Proteomes" id="UP001060919">
    <property type="component" value="Chromosome"/>
</dbReference>
<dbReference type="PROSITE" id="PS50825">
    <property type="entry name" value="HYR"/>
    <property type="match status" value="3"/>
</dbReference>
<dbReference type="PANTHER" id="PTHR24273:SF32">
    <property type="entry name" value="HYALIN"/>
    <property type="match status" value="1"/>
</dbReference>
<dbReference type="PANTHER" id="PTHR24273">
    <property type="entry name" value="FI04643P-RELATED"/>
    <property type="match status" value="1"/>
</dbReference>
<dbReference type="KEGG" id="aup:AsAng_0045640"/>
<accession>A0A915YIG7</accession>
<feature type="signal peptide" evidence="2">
    <location>
        <begin position="1"/>
        <end position="28"/>
    </location>
</feature>
<keyword evidence="5" id="KW-1185">Reference proteome</keyword>
<keyword evidence="2" id="KW-0732">Signal</keyword>
<proteinExistence type="predicted"/>
<feature type="chain" id="PRO_5036918284" evidence="2">
    <location>
        <begin position="29"/>
        <end position="3311"/>
    </location>
</feature>
<dbReference type="Pfam" id="PF17963">
    <property type="entry name" value="Big_9"/>
    <property type="match status" value="1"/>
</dbReference>
<gene>
    <name evidence="4" type="ORF">AsAng_0045640</name>
</gene>
<dbReference type="InterPro" id="IPR026341">
    <property type="entry name" value="T9SS_type_B"/>
</dbReference>
<dbReference type="RefSeq" id="WP_264789054.1">
    <property type="nucleotide sequence ID" value="NZ_AP026867.1"/>
</dbReference>
<keyword evidence="1" id="KW-0677">Repeat</keyword>
<dbReference type="InterPro" id="IPR036179">
    <property type="entry name" value="Ig-like_dom_sf"/>
</dbReference>
<sequence>MKKKFTLSHCCKFFAIVLMILGYHSLEAQTTNSQRTTSKCYSGPTLSFSNTSGTLLPAVNFPVGTGAGQIPANHRVVDVIVEIVWSKTDDGSCTSITGGLADLSHVGFQIAGPVGGARYLAASAATAAFPTVPTTNTFTGTFPGGTPGIVQDTIVFRDGYSSTLPVSPTGLDTIAPNNDSLNFYCNMAPHGNWSVGAIDDLPGAGSPSLCIQSYCITLITCDPTSLSATCEAFPTVTLDAAGVHVFEFADLDSLSDVSCITKSITFAPATATCANLAAPLPVTMTIRDHLNNVSSCMSTVTVVDNTPPVIPYCSQPFGTIYGNHYLNTAGVDTFFANTMFMTDNCGPITKQVRNITPGSPWQSYIEFDCVTGFQQFFVKGEDGNGNADSCRVIVQVFDTIAPTAVCGQDTAYVGNGPFTMPAINLDNGSFDVCPPIAGRWVDVHTGPDPVYTCADIGSDTVMLIVSDNSGNLDTCHNAVVIVLDTTAPTAICQNVTVYLNATGTGTLLASEVDNNSVDICSVDSLDINGVASVSYNCSHIGTTQNVTLHVFDASGNVDSCVSTVTVLDTFPPTAICRNFTIYVDGTGAATLQADSLNNNSVDVCTGNNLNFLINGSSTANFDCTNTLSNPNTVTLTVQDSYGNGSTCAANVTVLDTIDPVANCASPTVYLNNAGLATVTSTQLSMGSSDNCSVVDSFVNVVGISSANFTCSAIFTPQPTTLIIQDAAGNTGSCNTTVTVVDTVNPTALCEASYTTTLNALGLATVTPSNIDSASTDNCGLVEYLINGSSVQTYTCADVGSLGAVLTVRDSSGNIATCPTTINVVDNSPPTASCQITNVYLGASGTVAITPNTVLAFPATNDNCGTITTTFQGGGSNIIYNCDSIGPRTVNVVVTDASSNTSTCQTTVTVLDTISPTASCRPVPYPVQLDASGNGFVVPLNVNNGSSDICGVDTMLVNGVDSFFYTCASLGNTAVTLSVLDQSGNQSTCIANVVVEDNLDPTALCHDTTLYLNAAGVVTVFPADIDAGSSDNCTFTRRINNLPSVTYNCNQVGVNTAQLLIIDGAGNLAQCSANITVLDTITPVANCIGPNVRTVYLDNTCFASVPASTFDNGSTDNCSGSLTFRVGGLPNATFTSANLATNPNPLVLTVCDGSNNCSTCNTTVIVRDSTPPSMVCRPDTVQLDGTGNAIVVPNNINGGSSDNCNVPTYTINGGPFVNMTCADLGSNNVTLVGMDQSGNSDSCTTTVFVEDVTAPNASCNGMVTLILDAFTSTGTLLTTDVDNGSTDNCNIVNYTLSRSVFSCGDIPNNTHTVTMVVTDQSGNRDSCTTLVTVADTVAPVANCITTPLDLYLVGSTVSTTAAAINNGSTDNCAIDNISLSQSTFNCTNIGTNVVTLTVTDSSNNSGFCNAIVNVSDTLSPTPFCSNPTVTLDANGNVRVAATDLAPGSFDNCSIDTMLVNGQDSITLTCANLGTPVIATVFMRDPSGNTANCSSTITVVDNVNPTANCIGTVVQLVLDTAGIAVLSPVDINAGSTDNCTITSMVLSQDTFNCSNIGNNPNNVTLTVTDQSNNSDNCIAQVNITDTIRPVMACQPVTVNIHLSAGGVAPVSASMFDAGTADACGIANLSFTGAPNLVTCAHVGTHPITLIATDANGNMDSCITTLTVLDTVSPTITCNNITVDLNGFGNATIDSSNTSLYTVVDACGVSTLTLNGSNVVNYTCADVGLDTVVLTATDVSGNTASCNAVITVRDVTPPSVTCAITTQYLDTNGVLAVDPTWITANIIEACGVDTAYTSPDTLTCANVGPFNTVTLTVVDINGNSSSCNGNIEVVDTVPPTMVCRDTTVCVSGGFVNVIAADVDGGTTDACGLSAIQTINGTNNIIYTCADLGVQTVTLLRQDINGNSATCTANVTVRDCTAPTAVCKTNYVAQVGANGFATVHAIDLDFGSTDDCNIDSTTFRIDGQDSLTYSCNFIGTPMTVMFTVSDFSGNTDTCISTITIQDTVSPIARCGSSINAVLSASTGQFVVPAFNLNSTINTSTDNCGIATFLINGQAQATYDCSMLGANTAVLRVVDQSGNFDTCHATVNVQDITPPTATCQFTTNLTLDSTGSVSLLANNLIVSSSDNCGISSIQGNGQDTLIFTCDSIGNNQISVVVTDSSGNTFTCNAIVNVTDNINPTAICPTNPVPAYLNDNSIVWVTAAAIDSASFDNCQIIDYQINGTDSVLYNCGQIGSYPSATLTVIDSSNNSSTCIVDIDVLDTIPPVAQCSSITVTLSPAGIAYVGASDIDSLSSDNCGIREYLINNQLQDTFDCSNVGITNTVVLTVIDQYNNASFCATNVTVEDRTPPSIQCPLAAVDFYLGANGVVNVDPRDVATANDVCSILYWYINGAPDSTFDCSHVGIAQLVTIRVEDPSGNFAQCNAILNIRDTIPPTAFCQNLTVALDSAGSVTVTGADIGAFNTDNCAIVDTLINGQNSIVYTCDSIPASGDSIVAVLTVTDAAGNQNTCQSTITLLDNIAPTVNCHDTVVAQLDPFGIAIVPAIHLVDNISDNCTVDSFLINGLASDTFDCSDVGANNTVVLTVLDASNNQSNCTSVMQVVDNEPPTVICRDIDVYLNSNGNASIIADSVDGGSSDNCTYIASRTFSGGATSMSFNCSDTGSINVTLIVTDIYNNTDSCTAVVTVKDTTKPTVTCNNVIVDLRQNGSVVLTIDTGLYSVGTVFDHCGIDTAWVTPDTITCTDRGDIVFTLTARDHSGNIGTCQDTASVFLEYPSILIPSQDTTLCEGDTLPLSAFVDPNGINYDYAWSKGSGIQITQDPTVKDTMIANVGIADEGYYIFTIIPPSGGCPASDSIYLDINEVQPPVLIGTAPCDGDTAIIHLSNSSTYVGSTITYDWYFNGNLIANNTDSLIIPNMSAADSGSYSMAIQVEQGASICSDSSTAGFNFDVLDLPIAPIPTANIPCEGQSLTLFNNSAGYTYNWNGPAGFSTTTADPVRLNATQAFAGLYSLTITDANNCSNDGTVNVTISPTPAQPSLFYTQPLCVGDLLELQDTSIYTSPPVLYYWETPTGTIDTTTIGQLVLSNASVGEYMLTVSMNGCLSVVGDTANVVYKTIPTGGDDFFTIEFRDSLTSATAGGNKIINNDNPNPDGHLLTIVDSTDGGTIRLDEVNGTINYYPRSGFFGVDTLHYSLCDAQCPNSCDTIEVLIEVTTDFECFVPQGISPNGDGVNDEMIVRCRNNYPNALMQIFSRWGTLVYEGAPSGWNGQFNGKDLPDGTYFYILKLNDTTHTGTGTNKSEGRVGDQYSGYIMLQR</sequence>
<feature type="domain" description="HYR" evidence="3">
    <location>
        <begin position="824"/>
        <end position="911"/>
    </location>
</feature>